<gene>
    <name evidence="1" type="ORF">OCBIM_22026006mg</name>
</gene>
<accession>A0A0L8GY45</accession>
<organism evidence="1">
    <name type="scientific">Octopus bimaculoides</name>
    <name type="common">California two-spotted octopus</name>
    <dbReference type="NCBI Taxonomy" id="37653"/>
    <lineage>
        <taxon>Eukaryota</taxon>
        <taxon>Metazoa</taxon>
        <taxon>Spiralia</taxon>
        <taxon>Lophotrochozoa</taxon>
        <taxon>Mollusca</taxon>
        <taxon>Cephalopoda</taxon>
        <taxon>Coleoidea</taxon>
        <taxon>Octopodiformes</taxon>
        <taxon>Octopoda</taxon>
        <taxon>Incirrata</taxon>
        <taxon>Octopodidae</taxon>
        <taxon>Octopus</taxon>
    </lineage>
</organism>
<sequence>MVGKQTLLYNHSINNYPSNLQLKLCPIKTSESSIDNCLDNHCIHLSLRLTSLRNMEMK</sequence>
<evidence type="ECO:0000313" key="1">
    <source>
        <dbReference type="EMBL" id="KOF81888.1"/>
    </source>
</evidence>
<dbReference type="AlphaFoldDB" id="A0A0L8GY45"/>
<reference evidence="1" key="1">
    <citation type="submission" date="2015-07" db="EMBL/GenBank/DDBJ databases">
        <title>MeaNS - Measles Nucleotide Surveillance Program.</title>
        <authorList>
            <person name="Tran T."/>
            <person name="Druce J."/>
        </authorList>
    </citation>
    <scope>NUCLEOTIDE SEQUENCE</scope>
    <source>
        <strain evidence="1">UCB-OBI-ISO-001</strain>
        <tissue evidence="1">Gonad</tissue>
    </source>
</reference>
<name>A0A0L8GY45_OCTBM</name>
<dbReference type="EMBL" id="KQ419952">
    <property type="protein sequence ID" value="KOF81888.1"/>
    <property type="molecule type" value="Genomic_DNA"/>
</dbReference>
<proteinExistence type="predicted"/>
<protein>
    <submittedName>
        <fullName evidence="1">Uncharacterized protein</fullName>
    </submittedName>
</protein>